<evidence type="ECO:0000256" key="2">
    <source>
        <dbReference type="SAM" id="SignalP"/>
    </source>
</evidence>
<protein>
    <submittedName>
        <fullName evidence="3">Uncharacterized protein</fullName>
    </submittedName>
</protein>
<proteinExistence type="predicted"/>
<organism evidence="3 4">
    <name type="scientific">Saccharicrinis fermentans DSM 9555 = JCM 21142</name>
    <dbReference type="NCBI Taxonomy" id="869213"/>
    <lineage>
        <taxon>Bacteria</taxon>
        <taxon>Pseudomonadati</taxon>
        <taxon>Bacteroidota</taxon>
        <taxon>Bacteroidia</taxon>
        <taxon>Marinilabiliales</taxon>
        <taxon>Marinilabiliaceae</taxon>
        <taxon>Saccharicrinis</taxon>
    </lineage>
</organism>
<name>W7YSS6_9BACT</name>
<feature type="signal peptide" evidence="2">
    <location>
        <begin position="1"/>
        <end position="19"/>
    </location>
</feature>
<feature type="coiled-coil region" evidence="1">
    <location>
        <begin position="293"/>
        <end position="373"/>
    </location>
</feature>
<sequence>MKKLSSLILICLIGVSVLGQDTNVIRKTGSVGIGTLSPTVELDVRGIINSEKFQISPPSSGSWFNIFSANGSNRLDFNRVLNGDIPLMSILTNGNVGIGKTTPSSKLEVRAEAEDRSILTIGSNVISQSIGRKLSIELRDKDSDSYPNKLDRVIRFGSITEGSWGDNKSFFIETNGQQRFKIRYDGNVGIGTTTPDYKLDVCGTIRAKELKVEEFTCSNASFNGTLASNQITVTTNGQTADLVFEEDYELRDLQEVEYFIQTNKHLPDIPSAAAMEENGVNLAEMNKLLLQKVEELTLYTIQKEKEVQELKEKGERQEEKVSSLKSQVTSLEEARRAEFVDREKLEAEVKNLKEVHKNTVETLEERLAKIEALLISK</sequence>
<dbReference type="EMBL" id="BAMD01000093">
    <property type="protein sequence ID" value="GAF05519.1"/>
    <property type="molecule type" value="Genomic_DNA"/>
</dbReference>
<dbReference type="STRING" id="869213.GCA_000517085_00379"/>
<keyword evidence="1" id="KW-0175">Coiled coil</keyword>
<keyword evidence="2" id="KW-0732">Signal</keyword>
<accession>W7YSS6</accession>
<dbReference type="OrthoDB" id="769954at2"/>
<feature type="chain" id="PRO_5004904685" evidence="2">
    <location>
        <begin position="20"/>
        <end position="377"/>
    </location>
</feature>
<reference evidence="3 4" key="1">
    <citation type="journal article" date="2014" name="Genome Announc.">
        <title>Draft Genome Sequence of Cytophaga fermentans JCM 21142T, a Facultative Anaerobe Isolated from Marine Mud.</title>
        <authorList>
            <person name="Starns D."/>
            <person name="Oshima K."/>
            <person name="Suda W."/>
            <person name="Iino T."/>
            <person name="Yuki M."/>
            <person name="Inoue J."/>
            <person name="Kitamura K."/>
            <person name="Iida T."/>
            <person name="Darby A."/>
            <person name="Hattori M."/>
            <person name="Ohkuma M."/>
        </authorList>
    </citation>
    <scope>NUCLEOTIDE SEQUENCE [LARGE SCALE GENOMIC DNA]</scope>
    <source>
        <strain evidence="3 4">JCM 21142</strain>
    </source>
</reference>
<evidence type="ECO:0000313" key="4">
    <source>
        <dbReference type="Proteomes" id="UP000019402"/>
    </source>
</evidence>
<keyword evidence="4" id="KW-1185">Reference proteome</keyword>
<evidence type="ECO:0000313" key="3">
    <source>
        <dbReference type="EMBL" id="GAF05519.1"/>
    </source>
</evidence>
<comment type="caution">
    <text evidence="3">The sequence shown here is derived from an EMBL/GenBank/DDBJ whole genome shotgun (WGS) entry which is preliminary data.</text>
</comment>
<dbReference type="RefSeq" id="WP_052342932.1">
    <property type="nucleotide sequence ID" value="NZ_BAMD01000093.1"/>
</dbReference>
<dbReference type="AlphaFoldDB" id="W7YSS6"/>
<evidence type="ECO:0000256" key="1">
    <source>
        <dbReference type="SAM" id="Coils"/>
    </source>
</evidence>
<gene>
    <name evidence="3" type="ORF">JCM21142_104256</name>
</gene>
<dbReference type="eggNOG" id="COG1044">
    <property type="taxonomic scope" value="Bacteria"/>
</dbReference>
<dbReference type="Proteomes" id="UP000019402">
    <property type="component" value="Unassembled WGS sequence"/>
</dbReference>